<dbReference type="RefSeq" id="WP_379727452.1">
    <property type="nucleotide sequence ID" value="NZ_JBHRYJ010000002.1"/>
</dbReference>
<dbReference type="SUPFAM" id="SSF52096">
    <property type="entry name" value="ClpP/crotonase"/>
    <property type="match status" value="1"/>
</dbReference>
<name>A0ABV7VIG8_9PROT</name>
<dbReference type="NCBIfam" id="NF047768">
    <property type="entry name" value="Clp_like_SDH"/>
    <property type="match status" value="1"/>
</dbReference>
<dbReference type="Gene3D" id="3.90.226.10">
    <property type="entry name" value="2-enoyl-CoA Hydratase, Chain A, domain 1"/>
    <property type="match status" value="1"/>
</dbReference>
<dbReference type="InterPro" id="IPR029045">
    <property type="entry name" value="ClpP/crotonase-like_dom_sf"/>
</dbReference>
<evidence type="ECO:0000313" key="1">
    <source>
        <dbReference type="EMBL" id="MFC3676572.1"/>
    </source>
</evidence>
<organism evidence="1 2">
    <name type="scientific">Ferrovibrio xuzhouensis</name>
    <dbReference type="NCBI Taxonomy" id="1576914"/>
    <lineage>
        <taxon>Bacteria</taxon>
        <taxon>Pseudomonadati</taxon>
        <taxon>Pseudomonadota</taxon>
        <taxon>Alphaproteobacteria</taxon>
        <taxon>Rhodospirillales</taxon>
        <taxon>Rhodospirillaceae</taxon>
        <taxon>Ferrovibrio</taxon>
    </lineage>
</organism>
<reference evidence="2" key="1">
    <citation type="journal article" date="2019" name="Int. J. Syst. Evol. Microbiol.">
        <title>The Global Catalogue of Microorganisms (GCM) 10K type strain sequencing project: providing services to taxonomists for standard genome sequencing and annotation.</title>
        <authorList>
            <consortium name="The Broad Institute Genomics Platform"/>
            <consortium name="The Broad Institute Genome Sequencing Center for Infectious Disease"/>
            <person name="Wu L."/>
            <person name="Ma J."/>
        </authorList>
    </citation>
    <scope>NUCLEOTIDE SEQUENCE [LARGE SCALE GENOMIC DNA]</scope>
    <source>
        <strain evidence="2">KCTC 42182</strain>
    </source>
</reference>
<dbReference type="GO" id="GO:0008233">
    <property type="term" value="F:peptidase activity"/>
    <property type="evidence" value="ECO:0007669"/>
    <property type="project" value="UniProtKB-KW"/>
</dbReference>
<dbReference type="GO" id="GO:0006508">
    <property type="term" value="P:proteolysis"/>
    <property type="evidence" value="ECO:0007669"/>
    <property type="project" value="UniProtKB-KW"/>
</dbReference>
<gene>
    <name evidence="1" type="ORF">ACFOOQ_13525</name>
</gene>
<dbReference type="PANTHER" id="PTHR35984:SF1">
    <property type="entry name" value="PERIPLASMIC SERINE PROTEASE"/>
    <property type="match status" value="1"/>
</dbReference>
<protein>
    <submittedName>
        <fullName evidence="1">ATP-dependent Clp protease proteolytic subunit</fullName>
    </submittedName>
</protein>
<comment type="caution">
    <text evidence="1">The sequence shown here is derived from an EMBL/GenBank/DDBJ whole genome shotgun (WGS) entry which is preliminary data.</text>
</comment>
<dbReference type="EMBL" id="JBHRYJ010000002">
    <property type="protein sequence ID" value="MFC3676572.1"/>
    <property type="molecule type" value="Genomic_DNA"/>
</dbReference>
<dbReference type="Pfam" id="PF01972">
    <property type="entry name" value="SDH_protease"/>
    <property type="match status" value="1"/>
</dbReference>
<accession>A0ABV7VIG8</accession>
<proteinExistence type="predicted"/>
<dbReference type="PANTHER" id="PTHR35984">
    <property type="entry name" value="PERIPLASMIC SERINE PROTEASE"/>
    <property type="match status" value="1"/>
</dbReference>
<sequence>MSFGDLFWLFFIFMALQPMLRQRLLILMRARKLLQLQKARGTRVITLVHRQETMRLLGFPLVRYIDIDDAEDVIRAIRDTDPETPIDIILHTPGGLVIASLQIASALSQHRGKVTAIVPQLAMSGGTLIALAADQIIMAPHAMLGPIDPQIGGFPAASLARVVRDKPIARIDDQTLIYADIGEKATHQVSIAACKLLSRYMPEDKAVALADKLTRGQWTHDYPITAEEAIELGLPVSTGLPEEVADLMALYPQPVRTTPTVEYVPAPVPRQPRRNGS</sequence>
<evidence type="ECO:0000313" key="2">
    <source>
        <dbReference type="Proteomes" id="UP001595711"/>
    </source>
</evidence>
<keyword evidence="2" id="KW-1185">Reference proteome</keyword>
<keyword evidence="1" id="KW-0645">Protease</keyword>
<dbReference type="InterPro" id="IPR002825">
    <property type="entry name" value="Pept_S49_ser-pept_pro"/>
</dbReference>
<keyword evidence="1" id="KW-0378">Hydrolase</keyword>
<dbReference type="Proteomes" id="UP001595711">
    <property type="component" value="Unassembled WGS sequence"/>
</dbReference>